<sequence>MKSSAYPNGLSVAARRNDGKAQNQLLHHSQFRQSGYRIHGNDHEELHCIKPQKIIDENHIPRGHSSKGLHEMKPPNFQLHYNCSQIKDHSRGMQILMAMAIISDCGNSSHSAA</sequence>
<organism evidence="2 3">
    <name type="scientific">Trapa natans</name>
    <name type="common">Water chestnut</name>
    <dbReference type="NCBI Taxonomy" id="22666"/>
    <lineage>
        <taxon>Eukaryota</taxon>
        <taxon>Viridiplantae</taxon>
        <taxon>Streptophyta</taxon>
        <taxon>Embryophyta</taxon>
        <taxon>Tracheophyta</taxon>
        <taxon>Spermatophyta</taxon>
        <taxon>Magnoliopsida</taxon>
        <taxon>eudicotyledons</taxon>
        <taxon>Gunneridae</taxon>
        <taxon>Pentapetalae</taxon>
        <taxon>rosids</taxon>
        <taxon>malvids</taxon>
        <taxon>Myrtales</taxon>
        <taxon>Lythraceae</taxon>
        <taxon>Trapa</taxon>
    </lineage>
</organism>
<dbReference type="AlphaFoldDB" id="A0AAN7QLL0"/>
<evidence type="ECO:0000313" key="2">
    <source>
        <dbReference type="EMBL" id="KAK4768800.1"/>
    </source>
</evidence>
<keyword evidence="3" id="KW-1185">Reference proteome</keyword>
<accession>A0AAN7QLL0</accession>
<feature type="region of interest" description="Disordered" evidence="1">
    <location>
        <begin position="1"/>
        <end position="22"/>
    </location>
</feature>
<proteinExistence type="predicted"/>
<comment type="caution">
    <text evidence="2">The sequence shown here is derived from an EMBL/GenBank/DDBJ whole genome shotgun (WGS) entry which is preliminary data.</text>
</comment>
<evidence type="ECO:0000256" key="1">
    <source>
        <dbReference type="SAM" id="MobiDB-lite"/>
    </source>
</evidence>
<evidence type="ECO:0000313" key="3">
    <source>
        <dbReference type="Proteomes" id="UP001346149"/>
    </source>
</evidence>
<dbReference type="EMBL" id="JAXQNO010000021">
    <property type="protein sequence ID" value="KAK4768800.1"/>
    <property type="molecule type" value="Genomic_DNA"/>
</dbReference>
<reference evidence="2 3" key="1">
    <citation type="journal article" date="2023" name="Hortic Res">
        <title>Pangenome of water caltrop reveals structural variations and asymmetric subgenome divergence after allopolyploidization.</title>
        <authorList>
            <person name="Zhang X."/>
            <person name="Chen Y."/>
            <person name="Wang L."/>
            <person name="Yuan Y."/>
            <person name="Fang M."/>
            <person name="Shi L."/>
            <person name="Lu R."/>
            <person name="Comes H.P."/>
            <person name="Ma Y."/>
            <person name="Chen Y."/>
            <person name="Huang G."/>
            <person name="Zhou Y."/>
            <person name="Zheng Z."/>
            <person name="Qiu Y."/>
        </authorList>
    </citation>
    <scope>NUCLEOTIDE SEQUENCE [LARGE SCALE GENOMIC DNA]</scope>
    <source>
        <strain evidence="2">F231</strain>
    </source>
</reference>
<gene>
    <name evidence="2" type="ORF">SAY86_026950</name>
</gene>
<protein>
    <submittedName>
        <fullName evidence="2">Uncharacterized protein</fullName>
    </submittedName>
</protein>
<name>A0AAN7QLL0_TRANT</name>
<dbReference type="Proteomes" id="UP001346149">
    <property type="component" value="Unassembled WGS sequence"/>
</dbReference>